<dbReference type="EMBL" id="SLXO01000006">
    <property type="protein sequence ID" value="TCP34008.1"/>
    <property type="molecule type" value="Genomic_DNA"/>
</dbReference>
<name>A0A4R2PHJ0_RHOSA</name>
<evidence type="ECO:0000313" key="1">
    <source>
        <dbReference type="EMBL" id="TCP34008.1"/>
    </source>
</evidence>
<proteinExistence type="predicted"/>
<dbReference type="Proteomes" id="UP000295399">
    <property type="component" value="Unassembled WGS sequence"/>
</dbReference>
<comment type="caution">
    <text evidence="1">The sequence shown here is derived from an EMBL/GenBank/DDBJ whole genome shotgun (WGS) entry which is preliminary data.</text>
</comment>
<reference evidence="1 2" key="1">
    <citation type="submission" date="2019-03" db="EMBL/GenBank/DDBJ databases">
        <title>Genomic Encyclopedia of Type Strains, Phase IV (KMG-IV): sequencing the most valuable type-strain genomes for metagenomic binning, comparative biology and taxonomic classification.</title>
        <authorList>
            <person name="Goeker M."/>
        </authorList>
    </citation>
    <scope>NUCLEOTIDE SEQUENCE [LARGE SCALE GENOMIC DNA]</scope>
    <source>
        <strain evidence="1 2">DSM 2132</strain>
    </source>
</reference>
<organism evidence="1 2">
    <name type="scientific">Rhodothalassium salexigens DSM 2132</name>
    <dbReference type="NCBI Taxonomy" id="1188247"/>
    <lineage>
        <taxon>Bacteria</taxon>
        <taxon>Pseudomonadati</taxon>
        <taxon>Pseudomonadota</taxon>
        <taxon>Alphaproteobacteria</taxon>
        <taxon>Rhodothalassiales</taxon>
        <taxon>Rhodothalassiaceae</taxon>
        <taxon>Rhodothalassium</taxon>
    </lineage>
</organism>
<dbReference type="AlphaFoldDB" id="A0A4R2PHJ0"/>
<evidence type="ECO:0000313" key="2">
    <source>
        <dbReference type="Proteomes" id="UP000295399"/>
    </source>
</evidence>
<dbReference type="InParanoid" id="A0A4R2PHJ0"/>
<dbReference type="Pfam" id="PF05489">
    <property type="entry name" value="Phage_tail_X"/>
    <property type="match status" value="1"/>
</dbReference>
<dbReference type="RefSeq" id="WP_132708670.1">
    <property type="nucleotide sequence ID" value="NZ_JACIGF010000006.1"/>
</dbReference>
<protein>
    <submittedName>
        <fullName evidence="1">Phage tail protein X</fullName>
    </submittedName>
</protein>
<accession>A0A4R2PHJ0</accession>
<dbReference type="InterPro" id="IPR008861">
    <property type="entry name" value="GpX-like"/>
</dbReference>
<sequence>MTQLYETRAGDRLDQIALGHYGAQAGVVERILDANPDLSLAGHGPVLPAGLRLVLPDLPATPTDRVVRLFG</sequence>
<dbReference type="OrthoDB" id="8759063at2"/>
<keyword evidence="2" id="KW-1185">Reference proteome</keyword>
<gene>
    <name evidence="1" type="ORF">EV659_106168</name>
</gene>